<organism evidence="1 2">
    <name type="scientific">Sulfobacillus harzensis</name>
    <dbReference type="NCBI Taxonomy" id="2729629"/>
    <lineage>
        <taxon>Bacteria</taxon>
        <taxon>Bacillati</taxon>
        <taxon>Bacillota</taxon>
        <taxon>Clostridia</taxon>
        <taxon>Eubacteriales</taxon>
        <taxon>Clostridiales Family XVII. Incertae Sedis</taxon>
        <taxon>Sulfobacillus</taxon>
    </lineage>
</organism>
<keyword evidence="2" id="KW-1185">Reference proteome</keyword>
<name>A0A7Y0L3Q0_9FIRM</name>
<evidence type="ECO:0000313" key="1">
    <source>
        <dbReference type="EMBL" id="NMP21324.1"/>
    </source>
</evidence>
<gene>
    <name evidence="1" type="ORF">HIJ39_03005</name>
</gene>
<evidence type="ECO:0000313" key="2">
    <source>
        <dbReference type="Proteomes" id="UP000533476"/>
    </source>
</evidence>
<sequence>MGFGPKTSSIESGVQAVRDLIDLLYPERATPTVLDLFGQSARALLTAKAALTFENIDRFWRDPAWRDWIQARWAKPISGPWESLSGQAVDPTDLDPDFGWLIADRLAAAGDDTDDNPN</sequence>
<protein>
    <submittedName>
        <fullName evidence="1">Uncharacterized protein</fullName>
    </submittedName>
</protein>
<proteinExistence type="predicted"/>
<dbReference type="Proteomes" id="UP000533476">
    <property type="component" value="Unassembled WGS sequence"/>
</dbReference>
<comment type="caution">
    <text evidence="1">The sequence shown here is derived from an EMBL/GenBank/DDBJ whole genome shotgun (WGS) entry which is preliminary data.</text>
</comment>
<dbReference type="AlphaFoldDB" id="A0A7Y0L3Q0"/>
<dbReference type="EMBL" id="JABBVZ010000006">
    <property type="protein sequence ID" value="NMP21324.1"/>
    <property type="molecule type" value="Genomic_DNA"/>
</dbReference>
<dbReference type="RefSeq" id="WP_169096558.1">
    <property type="nucleotide sequence ID" value="NZ_JABBVZ010000006.1"/>
</dbReference>
<reference evidence="1 2" key="1">
    <citation type="submission" date="2020-04" db="EMBL/GenBank/DDBJ databases">
        <authorList>
            <person name="Zhang R."/>
            <person name="Schippers A."/>
        </authorList>
    </citation>
    <scope>NUCLEOTIDE SEQUENCE [LARGE SCALE GENOMIC DNA]</scope>
    <source>
        <strain evidence="1 2">DSM 109850</strain>
    </source>
</reference>
<accession>A0A7Y0L3Q0</accession>